<sequence length="99" mass="11894">MKELVQIWNRVTGRQYSSVNVQDKELRELSNNRVKKGDIDTSVFEANLSECEGLNNKFNEDYQFNERKDQIINRLFTRRRSSQSIAKQPNRKYIKNFNY</sequence>
<dbReference type="InParanoid" id="A0A212ESB6"/>
<evidence type="ECO:0000313" key="1">
    <source>
        <dbReference type="EMBL" id="OWR44392.1"/>
    </source>
</evidence>
<gene>
    <name evidence="1" type="ORF">KGM_201767</name>
</gene>
<dbReference type="KEGG" id="dpl:KGM_201767"/>
<name>A0A212ESB6_DANPL</name>
<organism evidence="1 2">
    <name type="scientific">Danaus plexippus plexippus</name>
    <dbReference type="NCBI Taxonomy" id="278856"/>
    <lineage>
        <taxon>Eukaryota</taxon>
        <taxon>Metazoa</taxon>
        <taxon>Ecdysozoa</taxon>
        <taxon>Arthropoda</taxon>
        <taxon>Hexapoda</taxon>
        <taxon>Insecta</taxon>
        <taxon>Pterygota</taxon>
        <taxon>Neoptera</taxon>
        <taxon>Endopterygota</taxon>
        <taxon>Lepidoptera</taxon>
        <taxon>Glossata</taxon>
        <taxon>Ditrysia</taxon>
        <taxon>Papilionoidea</taxon>
        <taxon>Nymphalidae</taxon>
        <taxon>Danainae</taxon>
        <taxon>Danaini</taxon>
        <taxon>Danaina</taxon>
        <taxon>Danaus</taxon>
        <taxon>Danaus</taxon>
    </lineage>
</organism>
<protein>
    <submittedName>
        <fullName evidence="1">Uncharacterized protein</fullName>
    </submittedName>
</protein>
<reference evidence="1 2" key="1">
    <citation type="journal article" date="2011" name="Cell">
        <title>The monarch butterfly genome yields insights into long-distance migration.</title>
        <authorList>
            <person name="Zhan S."/>
            <person name="Merlin C."/>
            <person name="Boore J.L."/>
            <person name="Reppert S.M."/>
        </authorList>
    </citation>
    <scope>NUCLEOTIDE SEQUENCE [LARGE SCALE GENOMIC DNA]</scope>
    <source>
        <strain evidence="1">F-2</strain>
    </source>
</reference>
<dbReference type="eggNOG" id="ENOG502TC71">
    <property type="taxonomic scope" value="Eukaryota"/>
</dbReference>
<dbReference type="Proteomes" id="UP000007151">
    <property type="component" value="Unassembled WGS sequence"/>
</dbReference>
<dbReference type="AlphaFoldDB" id="A0A212ESB6"/>
<comment type="caution">
    <text evidence="1">The sequence shown here is derived from an EMBL/GenBank/DDBJ whole genome shotgun (WGS) entry which is preliminary data.</text>
</comment>
<evidence type="ECO:0000313" key="2">
    <source>
        <dbReference type="Proteomes" id="UP000007151"/>
    </source>
</evidence>
<proteinExistence type="predicted"/>
<dbReference type="EMBL" id="AGBW02012821">
    <property type="protein sequence ID" value="OWR44392.1"/>
    <property type="molecule type" value="Genomic_DNA"/>
</dbReference>
<keyword evidence="2" id="KW-1185">Reference proteome</keyword>
<accession>A0A212ESB6</accession>